<evidence type="ECO:0000313" key="1">
    <source>
        <dbReference type="EMBL" id="MCQ8191878.1"/>
    </source>
</evidence>
<dbReference type="Gene3D" id="1.25.40.10">
    <property type="entry name" value="Tetratricopeptide repeat domain"/>
    <property type="match status" value="1"/>
</dbReference>
<comment type="caution">
    <text evidence="1">The sequence shown here is derived from an EMBL/GenBank/DDBJ whole genome shotgun (WGS) entry which is preliminary data.</text>
</comment>
<gene>
    <name evidence="1" type="ORF">NP777_27100</name>
</gene>
<name>A0ABT1V4D7_9ACTN</name>
<dbReference type="SUPFAM" id="SSF48452">
    <property type="entry name" value="TPR-like"/>
    <property type="match status" value="1"/>
</dbReference>
<dbReference type="Proteomes" id="UP001204746">
    <property type="component" value="Unassembled WGS sequence"/>
</dbReference>
<dbReference type="InterPro" id="IPR011990">
    <property type="entry name" value="TPR-like_helical_dom_sf"/>
</dbReference>
<sequence>MLLRALDAAHLVESPHPGRYHPHDLLREYAAERALAEIPEPERAEALDRLLEFYLDHAGAATAFGYPPLIRVARDRPVGDLFDGRDAALAWLESERANLVAAVVRAAETDRHRTAWRLADELRGRLYQRRHLPEWETTAQAGLRAARRAADPLGAAAMRHGLATLYRQTGEVRTSLEHHQAALEGYRRAGFAEGEAGMLMNLATLYDDLGDMRRASEWLGRGIARDHGLRLVECRTHHTLAALYRRLGCPERAGRHIADARRLHAETGYRPAAAAWPVD</sequence>
<reference evidence="1 2" key="1">
    <citation type="submission" date="2022-07" db="EMBL/GenBank/DDBJ databases">
        <authorList>
            <person name="Phongsopitanun W."/>
            <person name="Tanasupawat S."/>
        </authorList>
    </citation>
    <scope>NUCLEOTIDE SEQUENCE [LARGE SCALE GENOMIC DNA]</scope>
    <source>
        <strain evidence="1 2">RCU-064</strain>
    </source>
</reference>
<protein>
    <submittedName>
        <fullName evidence="1">Tetratricopeptide repeat protein</fullName>
    </submittedName>
</protein>
<accession>A0ABT1V4D7</accession>
<organism evidence="1 2">
    <name type="scientific">Streptomyces rugosispiralis</name>
    <dbReference type="NCBI Taxonomy" id="2967341"/>
    <lineage>
        <taxon>Bacteria</taxon>
        <taxon>Bacillati</taxon>
        <taxon>Actinomycetota</taxon>
        <taxon>Actinomycetes</taxon>
        <taxon>Kitasatosporales</taxon>
        <taxon>Streptomycetaceae</taxon>
        <taxon>Streptomyces</taxon>
    </lineage>
</organism>
<proteinExistence type="predicted"/>
<evidence type="ECO:0000313" key="2">
    <source>
        <dbReference type="Proteomes" id="UP001204746"/>
    </source>
</evidence>
<keyword evidence="2" id="KW-1185">Reference proteome</keyword>
<dbReference type="RefSeq" id="WP_256652808.1">
    <property type="nucleotide sequence ID" value="NZ_JANIAA010000021.1"/>
</dbReference>
<dbReference type="EMBL" id="JANIAA010000021">
    <property type="protein sequence ID" value="MCQ8191878.1"/>
    <property type="molecule type" value="Genomic_DNA"/>
</dbReference>
<dbReference type="Pfam" id="PF13424">
    <property type="entry name" value="TPR_12"/>
    <property type="match status" value="1"/>
</dbReference>